<dbReference type="PROSITE" id="PS50853">
    <property type="entry name" value="FN3"/>
    <property type="match status" value="7"/>
</dbReference>
<dbReference type="PANTHER" id="PTHR23036:SF151">
    <property type="entry name" value="FIBRONECTIN TYPE-III DOMAIN-CONTAINING PROTEIN"/>
    <property type="match status" value="1"/>
</dbReference>
<evidence type="ECO:0000256" key="2">
    <source>
        <dbReference type="ARBA" id="ARBA00022737"/>
    </source>
</evidence>
<dbReference type="SMART" id="SM00060">
    <property type="entry name" value="FN3"/>
    <property type="match status" value="7"/>
</dbReference>
<dbReference type="InterPro" id="IPR003961">
    <property type="entry name" value="FN3_dom"/>
</dbReference>
<dbReference type="GO" id="GO:0004896">
    <property type="term" value="F:cytokine receptor activity"/>
    <property type="evidence" value="ECO:0007669"/>
    <property type="project" value="TreeGrafter"/>
</dbReference>
<keyword evidence="1" id="KW-0732">Signal</keyword>
<dbReference type="GO" id="GO:0019955">
    <property type="term" value="F:cytokine binding"/>
    <property type="evidence" value="ECO:0007669"/>
    <property type="project" value="TreeGrafter"/>
</dbReference>
<evidence type="ECO:0000256" key="1">
    <source>
        <dbReference type="ARBA" id="ARBA00022729"/>
    </source>
</evidence>
<dbReference type="AlphaFoldDB" id="A0AA35SY66"/>
<feature type="domain" description="Fibronectin type-III" evidence="6">
    <location>
        <begin position="1"/>
        <end position="83"/>
    </location>
</feature>
<feature type="domain" description="Fibronectin type-III" evidence="6">
    <location>
        <begin position="87"/>
        <end position="184"/>
    </location>
</feature>
<evidence type="ECO:0000259" key="6">
    <source>
        <dbReference type="PROSITE" id="PS50853"/>
    </source>
</evidence>
<evidence type="ECO:0000256" key="4">
    <source>
        <dbReference type="ARBA" id="ARBA00023170"/>
    </source>
</evidence>
<dbReference type="CDD" id="cd00063">
    <property type="entry name" value="FN3"/>
    <property type="match status" value="7"/>
</dbReference>
<dbReference type="GO" id="GO:0009897">
    <property type="term" value="C:external side of plasma membrane"/>
    <property type="evidence" value="ECO:0007669"/>
    <property type="project" value="TreeGrafter"/>
</dbReference>
<sequence>MWMEVPPVERNGVISMYEVRYVPLETCSGTLMASIISITNTSMTSTTLTDLKEYVEYNVSIRSYTSVGPGPYSNSVVERTEEDAPDVKLNATAIALSETEIAVCWVELPDICQNGNITVYEIRYEPLDTFGVLVTRFENVTAPTTIETLTDLEESVGYNISVRAYTSVGPGPYSDPVTAMTFEDSPRTAPRNVTTMVLSSTEILVTWERVLPIDENGEILLYEVEFVPLETFDMDMSTNTTNTTSLNITLTDLEEDVDYNISVRAFTSAGPGPYSDAVTNRTLEDRPTAAPQNVTTMAESSTEILVTWEEVPAIDENGDITMYEVEYMPLETFNGQIATNSVTVDPTLLNTTLTGLEEYVDYNISVRAFTSVGPGPYSDAVTNRTLEERPTAAPQNVTTMAESSTEIVVTWEEVPAIDENGDITMYEVEYMPLQTFNGQIATDSVTVDPALLNTTLTGLEEDVDYNISVRAFTSVGPGPYSDGMVERTLEESPAAAPQNVMATAVSSTEIRISWEPVAPIDQNGVITMYGIRSEPLETFNGVLVTETVNTTGPVLRMNLTGLEEDVDYNISVRAFTSVGPGPYSVGTVERTDQDVPDAPPQNVMTVLSSTEIQVSWEEIPAINQSGSITFFEVRYNPLETFNGSLSTNTTITTMLGITLNSLEENVDYNISVRAYSVIGPGPYSEGVVKRTDEDQPAAAPQNVMTMAESSTEIVVSWEEVPCY</sequence>
<dbReference type="Pfam" id="PF00041">
    <property type="entry name" value="fn3"/>
    <property type="match status" value="7"/>
</dbReference>
<dbReference type="FunFam" id="2.60.40.10:FF:000028">
    <property type="entry name" value="Neuronal cell adhesion molecule"/>
    <property type="match status" value="5"/>
</dbReference>
<organism evidence="7 8">
    <name type="scientific">Geodia barretti</name>
    <name type="common">Barrett's horny sponge</name>
    <dbReference type="NCBI Taxonomy" id="519541"/>
    <lineage>
        <taxon>Eukaryota</taxon>
        <taxon>Metazoa</taxon>
        <taxon>Porifera</taxon>
        <taxon>Demospongiae</taxon>
        <taxon>Heteroscleromorpha</taxon>
        <taxon>Tetractinellida</taxon>
        <taxon>Astrophorina</taxon>
        <taxon>Geodiidae</taxon>
        <taxon>Geodia</taxon>
    </lineage>
</organism>
<evidence type="ECO:0000313" key="8">
    <source>
        <dbReference type="Proteomes" id="UP001174909"/>
    </source>
</evidence>
<feature type="domain" description="Fibronectin type-III" evidence="6">
    <location>
        <begin position="393"/>
        <end position="491"/>
    </location>
</feature>
<keyword evidence="2" id="KW-0677">Repeat</keyword>
<name>A0AA35SY66_GEOBA</name>
<dbReference type="EMBL" id="CASHTH010002963">
    <property type="protein sequence ID" value="CAI8037859.1"/>
    <property type="molecule type" value="Genomic_DNA"/>
</dbReference>
<dbReference type="GO" id="GO:0043235">
    <property type="term" value="C:receptor complex"/>
    <property type="evidence" value="ECO:0007669"/>
    <property type="project" value="TreeGrafter"/>
</dbReference>
<dbReference type="Gene3D" id="2.60.40.10">
    <property type="entry name" value="Immunoglobulins"/>
    <property type="match status" value="7"/>
</dbReference>
<dbReference type="Proteomes" id="UP001174909">
    <property type="component" value="Unassembled WGS sequence"/>
</dbReference>
<gene>
    <name evidence="7" type="ORF">GBAR_LOCUS21153</name>
</gene>
<proteinExistence type="predicted"/>
<dbReference type="SUPFAM" id="SSF49265">
    <property type="entry name" value="Fibronectin type III"/>
    <property type="match status" value="4"/>
</dbReference>
<evidence type="ECO:0000313" key="7">
    <source>
        <dbReference type="EMBL" id="CAI8037859.1"/>
    </source>
</evidence>
<keyword evidence="5" id="KW-0325">Glycoprotein</keyword>
<comment type="caution">
    <text evidence="7">The sequence shown here is derived from an EMBL/GenBank/DDBJ whole genome shotgun (WGS) entry which is preliminary data.</text>
</comment>
<feature type="domain" description="Fibronectin type-III" evidence="6">
    <location>
        <begin position="189"/>
        <end position="285"/>
    </location>
</feature>
<keyword evidence="4 7" id="KW-0675">Receptor</keyword>
<accession>A0AA35SY66</accession>
<dbReference type="InterPro" id="IPR050379">
    <property type="entry name" value="Type-I_Cytokine_Rcpt"/>
</dbReference>
<feature type="domain" description="Fibronectin type-III" evidence="6">
    <location>
        <begin position="496"/>
        <end position="594"/>
    </location>
</feature>
<protein>
    <submittedName>
        <fullName evidence="7">Receptor-type tyrosine-protein phosphatase F</fullName>
    </submittedName>
</protein>
<dbReference type="InterPro" id="IPR013783">
    <property type="entry name" value="Ig-like_fold"/>
</dbReference>
<dbReference type="PANTHER" id="PTHR23036">
    <property type="entry name" value="CYTOKINE RECEPTOR"/>
    <property type="match status" value="1"/>
</dbReference>
<dbReference type="InterPro" id="IPR036116">
    <property type="entry name" value="FN3_sf"/>
</dbReference>
<reference evidence="7" key="1">
    <citation type="submission" date="2023-03" db="EMBL/GenBank/DDBJ databases">
        <authorList>
            <person name="Steffen K."/>
            <person name="Cardenas P."/>
        </authorList>
    </citation>
    <scope>NUCLEOTIDE SEQUENCE</scope>
</reference>
<feature type="domain" description="Fibronectin type-III" evidence="6">
    <location>
        <begin position="596"/>
        <end position="694"/>
    </location>
</feature>
<evidence type="ECO:0000256" key="3">
    <source>
        <dbReference type="ARBA" id="ARBA00023157"/>
    </source>
</evidence>
<keyword evidence="8" id="KW-1185">Reference proteome</keyword>
<keyword evidence="3" id="KW-1015">Disulfide bond</keyword>
<feature type="domain" description="Fibronectin type-III" evidence="6">
    <location>
        <begin position="290"/>
        <end position="388"/>
    </location>
</feature>
<evidence type="ECO:0000256" key="5">
    <source>
        <dbReference type="ARBA" id="ARBA00023180"/>
    </source>
</evidence>